<keyword evidence="2" id="KW-1185">Reference proteome</keyword>
<dbReference type="AlphaFoldDB" id="A0A3S0WKS0"/>
<dbReference type="Proteomes" id="UP000286912">
    <property type="component" value="Unassembled WGS sequence"/>
</dbReference>
<dbReference type="InterPro" id="IPR011009">
    <property type="entry name" value="Kinase-like_dom_sf"/>
</dbReference>
<evidence type="ECO:0000313" key="2">
    <source>
        <dbReference type="Proteomes" id="UP000286912"/>
    </source>
</evidence>
<sequence length="233" mass="27060">MLKKLQRFCFSQQSCWYLVHRDQAAPSLSLEGLEPLPELDRRSSSNFYFQAQTSTLFKLVRDKYSPKEDFWRWLGRDIISKRLTGSYDAYKEFTSRRILERLGQNTVAVRCYGVALNFLNPLGSLYAMERLDNCVTGNIHFEGLDEAHRSAFIDTLSAQVIELAKAGYYHRDLHLDNLLVDQQQRLIWIDTHIKALPSSAKKRGALLDNMLTNSRINSEAYRTQLRARLAPYF</sequence>
<comment type="caution">
    <text evidence="1">The sequence shown here is derived from an EMBL/GenBank/DDBJ whole genome shotgun (WGS) entry which is preliminary data.</text>
</comment>
<evidence type="ECO:0008006" key="3">
    <source>
        <dbReference type="Google" id="ProtNLM"/>
    </source>
</evidence>
<accession>A0A3S0WKS0</accession>
<dbReference type="OrthoDB" id="5584901at2"/>
<gene>
    <name evidence="1" type="ORF">ELY37_06180</name>
</gene>
<dbReference type="EMBL" id="RZHD01000004">
    <property type="protein sequence ID" value="RUR47843.1"/>
    <property type="molecule type" value="Genomic_DNA"/>
</dbReference>
<reference evidence="1 2" key="1">
    <citation type="submission" date="2018-12" db="EMBL/GenBank/DDBJ databases">
        <title>three novel Halomonas strain isolated from plants.</title>
        <authorList>
            <person name="Sun C."/>
        </authorList>
    </citation>
    <scope>NUCLEOTIDE SEQUENCE [LARGE SCALE GENOMIC DNA]</scope>
    <source>
        <strain evidence="1 2">RC</strain>
    </source>
</reference>
<dbReference type="RefSeq" id="WP_126952412.1">
    <property type="nucleotide sequence ID" value="NZ_RZHD01000004.1"/>
</dbReference>
<name>A0A3S0WKS0_9GAMM</name>
<dbReference type="SUPFAM" id="SSF56112">
    <property type="entry name" value="Protein kinase-like (PK-like)"/>
    <property type="match status" value="1"/>
</dbReference>
<evidence type="ECO:0000313" key="1">
    <source>
        <dbReference type="EMBL" id="RUR47843.1"/>
    </source>
</evidence>
<protein>
    <recommendedName>
        <fullName evidence="3">Protein kinase domain-containing protein</fullName>
    </recommendedName>
</protein>
<organism evidence="1 2">
    <name type="scientific">Vreelandella populi</name>
    <dbReference type="NCBI Taxonomy" id="2498858"/>
    <lineage>
        <taxon>Bacteria</taxon>
        <taxon>Pseudomonadati</taxon>
        <taxon>Pseudomonadota</taxon>
        <taxon>Gammaproteobacteria</taxon>
        <taxon>Oceanospirillales</taxon>
        <taxon>Halomonadaceae</taxon>
        <taxon>Vreelandella</taxon>
    </lineage>
</organism>
<proteinExistence type="predicted"/>